<dbReference type="Gene3D" id="3.40.50.1820">
    <property type="entry name" value="alpha/beta hydrolase"/>
    <property type="match status" value="1"/>
</dbReference>
<proteinExistence type="predicted"/>
<dbReference type="AlphaFoldDB" id="A0A2A2AFZ5"/>
<dbReference type="RefSeq" id="WP_095539704.1">
    <property type="nucleotide sequence ID" value="NZ_NSJB01000003.1"/>
</dbReference>
<dbReference type="InterPro" id="IPR029058">
    <property type="entry name" value="AB_hydrolase_fold"/>
</dbReference>
<evidence type="ECO:0000313" key="2">
    <source>
        <dbReference type="Proteomes" id="UP000218054"/>
    </source>
</evidence>
<comment type="caution">
    <text evidence="1">The sequence shown here is derived from an EMBL/GenBank/DDBJ whole genome shotgun (WGS) entry which is preliminary data.</text>
</comment>
<reference evidence="1 2" key="1">
    <citation type="submission" date="2017-08" db="EMBL/GenBank/DDBJ databases">
        <title>WGS of Clinical strains of the CDC Group NO-1 linked to zoonotic infections in humans.</title>
        <authorList>
            <person name="Bernier A.-M."/>
            <person name="Bernard K."/>
        </authorList>
    </citation>
    <scope>NUCLEOTIDE SEQUENCE [LARGE SCALE GENOMIC DNA]</scope>
    <source>
        <strain evidence="1 2">NML00-0135</strain>
    </source>
</reference>
<evidence type="ECO:0000313" key="1">
    <source>
        <dbReference type="EMBL" id="PAT37475.1"/>
    </source>
</evidence>
<name>A0A2A2AFZ5_9BURK</name>
<dbReference type="EMBL" id="NSJB01000003">
    <property type="protein sequence ID" value="PAT37475.1"/>
    <property type="molecule type" value="Genomic_DNA"/>
</dbReference>
<dbReference type="PANTHER" id="PTHR35602">
    <property type="entry name" value="ESTERASE YQIA-RELATED"/>
    <property type="match status" value="1"/>
</dbReference>
<organism evidence="1 2">
    <name type="scientific">Vandammella animalimorsus</name>
    <dbReference type="NCBI Taxonomy" id="2029117"/>
    <lineage>
        <taxon>Bacteria</taxon>
        <taxon>Pseudomonadati</taxon>
        <taxon>Pseudomonadota</taxon>
        <taxon>Betaproteobacteria</taxon>
        <taxon>Burkholderiales</taxon>
        <taxon>Comamonadaceae</taxon>
        <taxon>Vandammella</taxon>
    </lineage>
</organism>
<keyword evidence="2" id="KW-1185">Reference proteome</keyword>
<dbReference type="PANTHER" id="PTHR35602:SF3">
    <property type="entry name" value="ESTERASE YQIA"/>
    <property type="match status" value="1"/>
</dbReference>
<accession>A0A2A2AFZ5</accession>
<dbReference type="Proteomes" id="UP000218054">
    <property type="component" value="Unassembled WGS sequence"/>
</dbReference>
<gene>
    <name evidence="1" type="ORF">CK625_07035</name>
</gene>
<dbReference type="InterPro" id="IPR008886">
    <property type="entry name" value="UPF0227/Esterase_YqiA"/>
</dbReference>
<protein>
    <submittedName>
        <fullName evidence="1">Esterase</fullName>
    </submittedName>
</protein>
<dbReference type="Pfam" id="PF05728">
    <property type="entry name" value="UPF0227"/>
    <property type="match status" value="1"/>
</dbReference>
<dbReference type="SUPFAM" id="SSF53474">
    <property type="entry name" value="alpha/beta-Hydrolases"/>
    <property type="match status" value="1"/>
</dbReference>
<sequence length="209" mass="23282">MPSRTNPPLRHLLYLHGFRSSPQSTKAQLTRAWFAQHHPQVQVLTPQLPPSPQAAAQLMLELTSHWPSGSLAVMGSSLGGYYASWFAVQRQCPAVLLNPAVEPARDLAAYIGQVAQWHQPEESFDFRPEYIDELRALDTRHVRPPPPTLVLMAKGDEVLDWREMQARHPDAQHIVLEGGDHALSQHFTPQLPVLAQFLLYLGQAPASAG</sequence>